<organism evidence="1 2">
    <name type="scientific">Parnassius mnemosyne</name>
    <name type="common">clouded apollo</name>
    <dbReference type="NCBI Taxonomy" id="213953"/>
    <lineage>
        <taxon>Eukaryota</taxon>
        <taxon>Metazoa</taxon>
        <taxon>Ecdysozoa</taxon>
        <taxon>Arthropoda</taxon>
        <taxon>Hexapoda</taxon>
        <taxon>Insecta</taxon>
        <taxon>Pterygota</taxon>
        <taxon>Neoptera</taxon>
        <taxon>Endopterygota</taxon>
        <taxon>Lepidoptera</taxon>
        <taxon>Glossata</taxon>
        <taxon>Ditrysia</taxon>
        <taxon>Papilionoidea</taxon>
        <taxon>Papilionidae</taxon>
        <taxon>Parnassiinae</taxon>
        <taxon>Parnassini</taxon>
        <taxon>Parnassius</taxon>
        <taxon>Driopa</taxon>
    </lineage>
</organism>
<keyword evidence="2" id="KW-1185">Reference proteome</keyword>
<accession>A0AAV1M027</accession>
<dbReference type="Proteomes" id="UP001314205">
    <property type="component" value="Unassembled WGS sequence"/>
</dbReference>
<proteinExistence type="predicted"/>
<comment type="caution">
    <text evidence="1">The sequence shown here is derived from an EMBL/GenBank/DDBJ whole genome shotgun (WGS) entry which is preliminary data.</text>
</comment>
<name>A0AAV1M027_9NEOP</name>
<reference evidence="1 2" key="1">
    <citation type="submission" date="2023-11" db="EMBL/GenBank/DDBJ databases">
        <authorList>
            <person name="Hedman E."/>
            <person name="Englund M."/>
            <person name="Stromberg M."/>
            <person name="Nyberg Akerstrom W."/>
            <person name="Nylinder S."/>
            <person name="Jareborg N."/>
            <person name="Kallberg Y."/>
            <person name="Kronander E."/>
        </authorList>
    </citation>
    <scope>NUCLEOTIDE SEQUENCE [LARGE SCALE GENOMIC DNA]</scope>
</reference>
<gene>
    <name evidence="1" type="ORF">PARMNEM_LOCUS19738</name>
</gene>
<evidence type="ECO:0000313" key="1">
    <source>
        <dbReference type="EMBL" id="CAK1601058.1"/>
    </source>
</evidence>
<dbReference type="AlphaFoldDB" id="A0AAV1M027"/>
<evidence type="ECO:0000313" key="2">
    <source>
        <dbReference type="Proteomes" id="UP001314205"/>
    </source>
</evidence>
<sequence length="68" mass="8229">MVKKIIVISNTVLVCDLTKRSLKRWYQKRNENIKKEEQKRNEISNPPLENYINFLSYKENDLTKVLFL</sequence>
<protein>
    <submittedName>
        <fullName evidence="1">Uncharacterized protein</fullName>
    </submittedName>
</protein>
<dbReference type="EMBL" id="CAVLGL010000126">
    <property type="protein sequence ID" value="CAK1601058.1"/>
    <property type="molecule type" value="Genomic_DNA"/>
</dbReference>